<dbReference type="CDD" id="cd02968">
    <property type="entry name" value="SCO"/>
    <property type="match status" value="1"/>
</dbReference>
<evidence type="ECO:0000256" key="1">
    <source>
        <dbReference type="ARBA" id="ARBA00010996"/>
    </source>
</evidence>
<gene>
    <name evidence="4" type="ORF">M5W27_17990</name>
</gene>
<dbReference type="InterPro" id="IPR013766">
    <property type="entry name" value="Thioredoxin_domain"/>
</dbReference>
<protein>
    <submittedName>
        <fullName evidence="4">SCO family protein</fullName>
    </submittedName>
</protein>
<dbReference type="Gene3D" id="3.40.30.10">
    <property type="entry name" value="Glutaredoxin"/>
    <property type="match status" value="1"/>
</dbReference>
<dbReference type="PANTHER" id="PTHR12151:SF25">
    <property type="entry name" value="LINALOOL DEHYDRATASE_ISOMERASE DOMAIN-CONTAINING PROTEIN"/>
    <property type="match status" value="1"/>
</dbReference>
<name>A0ABT4F6I8_9BACI</name>
<comment type="similarity">
    <text evidence="1">Belongs to the SCO1/2 family.</text>
</comment>
<dbReference type="SUPFAM" id="SSF52833">
    <property type="entry name" value="Thioredoxin-like"/>
    <property type="match status" value="1"/>
</dbReference>
<evidence type="ECO:0000313" key="5">
    <source>
        <dbReference type="Proteomes" id="UP001527057"/>
    </source>
</evidence>
<dbReference type="PROSITE" id="PS51352">
    <property type="entry name" value="THIOREDOXIN_2"/>
    <property type="match status" value="1"/>
</dbReference>
<dbReference type="Proteomes" id="UP001527057">
    <property type="component" value="Unassembled WGS sequence"/>
</dbReference>
<dbReference type="EMBL" id="JAMDMH010000053">
    <property type="protein sequence ID" value="MCY9577670.1"/>
    <property type="molecule type" value="Genomic_DNA"/>
</dbReference>
<accession>A0ABT4F6I8</accession>
<reference evidence="4 5" key="1">
    <citation type="submission" date="2022-05" db="EMBL/GenBank/DDBJ databases">
        <title>Genome Sequencing of Bee-Associated Microbes.</title>
        <authorList>
            <person name="Dunlap C."/>
        </authorList>
    </citation>
    <scope>NUCLEOTIDE SEQUENCE [LARGE SCALE GENOMIC DNA]</scope>
    <source>
        <strain evidence="4 5">CBP-1093</strain>
    </source>
</reference>
<dbReference type="Pfam" id="PF02630">
    <property type="entry name" value="SCO1-SenC"/>
    <property type="match status" value="1"/>
</dbReference>
<comment type="caution">
    <text evidence="4">The sequence shown here is derived from an EMBL/GenBank/DDBJ whole genome shotgun (WGS) entry which is preliminary data.</text>
</comment>
<keyword evidence="5" id="KW-1185">Reference proteome</keyword>
<dbReference type="InterPro" id="IPR003782">
    <property type="entry name" value="SCO1/SenC"/>
</dbReference>
<keyword evidence="2" id="KW-0186">Copper</keyword>
<evidence type="ECO:0000256" key="2">
    <source>
        <dbReference type="ARBA" id="ARBA00023008"/>
    </source>
</evidence>
<evidence type="ECO:0000313" key="4">
    <source>
        <dbReference type="EMBL" id="MCY9577670.1"/>
    </source>
</evidence>
<dbReference type="InterPro" id="IPR036249">
    <property type="entry name" value="Thioredoxin-like_sf"/>
</dbReference>
<sequence>MMISVLLLVSCSNGQIKDALNYQIEPFEYQNQDGQKVSLDDVKGKVWVADFIFTSCETICPPMTAHMTELQKRLKEEKLDAHIISFSVDPEVDSPKKLKTFAKAYPLSFKNWDFLTGYSQSEIEKFAMKSFKTIVKKPEDEDQVIHQSLFFLVDQEGKVIKNYDGVQNTPYDEIIKDIKTLSRS</sequence>
<proteinExistence type="inferred from homology"/>
<feature type="domain" description="Thioredoxin" evidence="3">
    <location>
        <begin position="18"/>
        <end position="183"/>
    </location>
</feature>
<organism evidence="4 5">
    <name type="scientific">Bacillus xiamenensis</name>
    <dbReference type="NCBI Taxonomy" id="1178537"/>
    <lineage>
        <taxon>Bacteria</taxon>
        <taxon>Bacillati</taxon>
        <taxon>Bacillota</taxon>
        <taxon>Bacilli</taxon>
        <taxon>Bacillales</taxon>
        <taxon>Bacillaceae</taxon>
        <taxon>Bacillus</taxon>
    </lineage>
</organism>
<evidence type="ECO:0000259" key="3">
    <source>
        <dbReference type="PROSITE" id="PS51352"/>
    </source>
</evidence>
<dbReference type="PANTHER" id="PTHR12151">
    <property type="entry name" value="ELECTRON TRANSPORT PROTIN SCO1/SENC FAMILY MEMBER"/>
    <property type="match status" value="1"/>
</dbReference>